<name>A0A9N9KZ99_9HELO</name>
<evidence type="ECO:0000313" key="3">
    <source>
        <dbReference type="EMBL" id="CAG8956214.1"/>
    </source>
</evidence>
<feature type="compositionally biased region" description="Basic residues" evidence="1">
    <location>
        <begin position="218"/>
        <end position="230"/>
    </location>
</feature>
<reference evidence="3" key="1">
    <citation type="submission" date="2021-07" db="EMBL/GenBank/DDBJ databases">
        <authorList>
            <person name="Durling M."/>
        </authorList>
    </citation>
    <scope>NUCLEOTIDE SEQUENCE</scope>
</reference>
<gene>
    <name evidence="3" type="ORF">HYFRA_00003594</name>
</gene>
<evidence type="ECO:0000256" key="1">
    <source>
        <dbReference type="SAM" id="MobiDB-lite"/>
    </source>
</evidence>
<dbReference type="OrthoDB" id="10539664at2759"/>
<dbReference type="AlphaFoldDB" id="A0A9N9KZ99"/>
<dbReference type="EMBL" id="CAJVRL010000070">
    <property type="protein sequence ID" value="CAG8956214.1"/>
    <property type="molecule type" value="Genomic_DNA"/>
</dbReference>
<feature type="compositionally biased region" description="Pro residues" evidence="1">
    <location>
        <begin position="158"/>
        <end position="167"/>
    </location>
</feature>
<comment type="caution">
    <text evidence="3">The sequence shown here is derived from an EMBL/GenBank/DDBJ whole genome shotgun (WGS) entry which is preliminary data.</text>
</comment>
<evidence type="ECO:0000256" key="2">
    <source>
        <dbReference type="SAM" id="SignalP"/>
    </source>
</evidence>
<feature type="compositionally biased region" description="Basic and acidic residues" evidence="1">
    <location>
        <begin position="122"/>
        <end position="138"/>
    </location>
</feature>
<sequence>MLIPQIFTIGAILLHSVVAIPLAATKDATPEVQLSRRSTHRLDWPKAPHRRSVNSHQHERRVWNSVTPTKQAFRKVFGKGKESKTKPKPKPPQAAAPIPITELQKPNRPLRTSSSKSIKRGLPKDSSRTEVTQHERRLVNPFAGFRKVFGKGKKTQPKPQPAAPAPIPIAEWQKPYRPPPTYNYHEPLPVPKPMPPSTAGANTPFKPPPTYSYNNIKRQLRRRSSRSKVARRSEKSHLL</sequence>
<keyword evidence="2" id="KW-0732">Signal</keyword>
<accession>A0A9N9KZ99</accession>
<feature type="signal peptide" evidence="2">
    <location>
        <begin position="1"/>
        <end position="19"/>
    </location>
</feature>
<keyword evidence="4" id="KW-1185">Reference proteome</keyword>
<protein>
    <submittedName>
        <fullName evidence="3">Uncharacterized protein</fullName>
    </submittedName>
</protein>
<feature type="chain" id="PRO_5040256912" evidence="2">
    <location>
        <begin position="20"/>
        <end position="239"/>
    </location>
</feature>
<proteinExistence type="predicted"/>
<organism evidence="3 4">
    <name type="scientific">Hymenoscyphus fraxineus</name>
    <dbReference type="NCBI Taxonomy" id="746836"/>
    <lineage>
        <taxon>Eukaryota</taxon>
        <taxon>Fungi</taxon>
        <taxon>Dikarya</taxon>
        <taxon>Ascomycota</taxon>
        <taxon>Pezizomycotina</taxon>
        <taxon>Leotiomycetes</taxon>
        <taxon>Helotiales</taxon>
        <taxon>Helotiaceae</taxon>
        <taxon>Hymenoscyphus</taxon>
    </lineage>
</organism>
<dbReference type="Proteomes" id="UP000696280">
    <property type="component" value="Unassembled WGS sequence"/>
</dbReference>
<evidence type="ECO:0000313" key="4">
    <source>
        <dbReference type="Proteomes" id="UP000696280"/>
    </source>
</evidence>
<feature type="region of interest" description="Disordered" evidence="1">
    <location>
        <begin position="28"/>
        <end position="239"/>
    </location>
</feature>